<dbReference type="SUPFAM" id="SSF51735">
    <property type="entry name" value="NAD(P)-binding Rossmann-fold domains"/>
    <property type="match status" value="1"/>
</dbReference>
<dbReference type="InterPro" id="IPR002364">
    <property type="entry name" value="Quin_OxRdtase/zeta-crystal_CS"/>
</dbReference>
<dbReference type="GO" id="GO:0008270">
    <property type="term" value="F:zinc ion binding"/>
    <property type="evidence" value="ECO:0007669"/>
    <property type="project" value="InterPro"/>
</dbReference>
<dbReference type="SUPFAM" id="SSF50129">
    <property type="entry name" value="GroES-like"/>
    <property type="match status" value="1"/>
</dbReference>
<keyword evidence="8" id="KW-1185">Reference proteome</keyword>
<dbReference type="OrthoDB" id="634508at2"/>
<keyword evidence="4" id="KW-0521">NADP</keyword>
<dbReference type="SMART" id="SM00829">
    <property type="entry name" value="PKS_ER"/>
    <property type="match status" value="1"/>
</dbReference>
<dbReference type="RefSeq" id="WP_108687689.1">
    <property type="nucleotide sequence ID" value="NZ_QCYK01000002.1"/>
</dbReference>
<dbReference type="GO" id="GO:0005737">
    <property type="term" value="C:cytoplasm"/>
    <property type="evidence" value="ECO:0007669"/>
    <property type="project" value="UniProtKB-SubCell"/>
</dbReference>
<evidence type="ECO:0000256" key="3">
    <source>
        <dbReference type="ARBA" id="ARBA00022490"/>
    </source>
</evidence>
<sequence>MKAIIIEAFGDPEVMKIAEVERPVPAADEILVKIYAASVNPADYIIRRGGNEGLKPLLKLPMGLGIDGAGMVEAVGGEVTRFKKGDRVYGVPNYLDGSYTEYLAAKSNQFARMPQTLNFNEAASLPACARMAWNGMVEKAKVRPGQRVLVHGAAGGIGNLALQFAKACGAYVIGTASAYNADFLRELGADEVIDYNTRKFEAVVSDMDVVFNATPTTSVDEALRLRSVPVIKEGGIFVCTHGVWPSEEFKSLLAAKNATVAMAGVDIDHYKCLTEVARLVDAGKVKPVISRIYPWEQAAMAHRDIESKHVRGKIVLEIRKAD</sequence>
<evidence type="ECO:0000313" key="7">
    <source>
        <dbReference type="EMBL" id="PUZ25850.1"/>
    </source>
</evidence>
<dbReference type="InterPro" id="IPR036291">
    <property type="entry name" value="NAD(P)-bd_dom_sf"/>
</dbReference>
<dbReference type="PROSITE" id="PS01162">
    <property type="entry name" value="QOR_ZETA_CRYSTAL"/>
    <property type="match status" value="1"/>
</dbReference>
<comment type="subcellular location">
    <subcellularLocation>
        <location evidence="1">Cytoplasm</location>
    </subcellularLocation>
</comment>
<comment type="subunit">
    <text evidence="2">Homotetramer.</text>
</comment>
<proteinExistence type="predicted"/>
<evidence type="ECO:0000313" key="8">
    <source>
        <dbReference type="Proteomes" id="UP000244450"/>
    </source>
</evidence>
<name>A0A2T7BHU3_9BACT</name>
<dbReference type="PANTHER" id="PTHR44154">
    <property type="entry name" value="QUINONE OXIDOREDUCTASE"/>
    <property type="match status" value="1"/>
</dbReference>
<evidence type="ECO:0000256" key="4">
    <source>
        <dbReference type="ARBA" id="ARBA00022857"/>
    </source>
</evidence>
<dbReference type="InterPro" id="IPR011032">
    <property type="entry name" value="GroES-like_sf"/>
</dbReference>
<accession>A0A2T7BHU3</accession>
<dbReference type="InterPro" id="IPR013154">
    <property type="entry name" value="ADH-like_N"/>
</dbReference>
<keyword evidence="3" id="KW-0963">Cytoplasm</keyword>
<dbReference type="EMBL" id="QCYK01000002">
    <property type="protein sequence ID" value="PUZ25850.1"/>
    <property type="molecule type" value="Genomic_DNA"/>
</dbReference>
<organism evidence="7 8">
    <name type="scientific">Chitinophaga parva</name>
    <dbReference type="NCBI Taxonomy" id="2169414"/>
    <lineage>
        <taxon>Bacteria</taxon>
        <taxon>Pseudomonadati</taxon>
        <taxon>Bacteroidota</taxon>
        <taxon>Chitinophagia</taxon>
        <taxon>Chitinophagales</taxon>
        <taxon>Chitinophagaceae</taxon>
        <taxon>Chitinophaga</taxon>
    </lineage>
</organism>
<gene>
    <name evidence="7" type="ORF">DCC81_16475</name>
</gene>
<dbReference type="Gene3D" id="3.90.180.10">
    <property type="entry name" value="Medium-chain alcohol dehydrogenases, catalytic domain"/>
    <property type="match status" value="1"/>
</dbReference>
<dbReference type="AlphaFoldDB" id="A0A2T7BHU3"/>
<dbReference type="Pfam" id="PF08240">
    <property type="entry name" value="ADH_N"/>
    <property type="match status" value="1"/>
</dbReference>
<dbReference type="Gene3D" id="3.40.50.720">
    <property type="entry name" value="NAD(P)-binding Rossmann-like Domain"/>
    <property type="match status" value="1"/>
</dbReference>
<dbReference type="InterPro" id="IPR020843">
    <property type="entry name" value="ER"/>
</dbReference>
<dbReference type="PANTHER" id="PTHR44154:SF1">
    <property type="entry name" value="QUINONE OXIDOREDUCTASE"/>
    <property type="match status" value="1"/>
</dbReference>
<dbReference type="InterPro" id="IPR051603">
    <property type="entry name" value="Zinc-ADH_QOR/CCCR"/>
</dbReference>
<dbReference type="Pfam" id="PF13602">
    <property type="entry name" value="ADH_zinc_N_2"/>
    <property type="match status" value="1"/>
</dbReference>
<reference evidence="7 8" key="1">
    <citation type="submission" date="2018-04" db="EMBL/GenBank/DDBJ databases">
        <title>Chitinophaga fuyangensis sp. nov., isolated from soil in a chemical factory.</title>
        <authorList>
            <person name="Chen K."/>
        </authorList>
    </citation>
    <scope>NUCLEOTIDE SEQUENCE [LARGE SCALE GENOMIC DNA]</scope>
    <source>
        <strain evidence="7 8">LY-1</strain>
    </source>
</reference>
<evidence type="ECO:0000256" key="5">
    <source>
        <dbReference type="ARBA" id="ARBA00022884"/>
    </source>
</evidence>
<keyword evidence="5" id="KW-0694">RNA-binding</keyword>
<evidence type="ECO:0000259" key="6">
    <source>
        <dbReference type="SMART" id="SM00829"/>
    </source>
</evidence>
<feature type="domain" description="Enoyl reductase (ER)" evidence="6">
    <location>
        <begin position="10"/>
        <end position="316"/>
    </location>
</feature>
<evidence type="ECO:0000256" key="2">
    <source>
        <dbReference type="ARBA" id="ARBA00011881"/>
    </source>
</evidence>
<evidence type="ECO:0000256" key="1">
    <source>
        <dbReference type="ARBA" id="ARBA00004496"/>
    </source>
</evidence>
<dbReference type="Proteomes" id="UP000244450">
    <property type="component" value="Unassembled WGS sequence"/>
</dbReference>
<dbReference type="CDD" id="cd05289">
    <property type="entry name" value="MDR_like_2"/>
    <property type="match status" value="1"/>
</dbReference>
<comment type="caution">
    <text evidence="7">The sequence shown here is derived from an EMBL/GenBank/DDBJ whole genome shotgun (WGS) entry which is preliminary data.</text>
</comment>
<protein>
    <submittedName>
        <fullName evidence="7">NADP-dependent oxidoreductase</fullName>
    </submittedName>
</protein>
<dbReference type="GO" id="GO:0003723">
    <property type="term" value="F:RNA binding"/>
    <property type="evidence" value="ECO:0007669"/>
    <property type="project" value="UniProtKB-KW"/>
</dbReference>
<dbReference type="GO" id="GO:0016491">
    <property type="term" value="F:oxidoreductase activity"/>
    <property type="evidence" value="ECO:0007669"/>
    <property type="project" value="InterPro"/>
</dbReference>